<keyword evidence="13" id="KW-0186">Copper</keyword>
<dbReference type="PRINTS" id="PR00943">
    <property type="entry name" value="CUATPASE"/>
</dbReference>
<dbReference type="Gene3D" id="3.40.1110.10">
    <property type="entry name" value="Calcium-transporting ATPase, cytoplasmic domain N"/>
    <property type="match status" value="1"/>
</dbReference>
<evidence type="ECO:0000256" key="3">
    <source>
        <dbReference type="ARBA" id="ARBA00012517"/>
    </source>
</evidence>
<dbReference type="SFLD" id="SFLDF00027">
    <property type="entry name" value="p-type_atpase"/>
    <property type="match status" value="1"/>
</dbReference>
<dbReference type="GO" id="GO:0043682">
    <property type="term" value="F:P-type divalent copper transporter activity"/>
    <property type="evidence" value="ECO:0007669"/>
    <property type="project" value="TreeGrafter"/>
</dbReference>
<dbReference type="PROSITE" id="PS50846">
    <property type="entry name" value="HMA_2"/>
    <property type="match status" value="1"/>
</dbReference>
<dbReference type="SUPFAM" id="SSF56784">
    <property type="entry name" value="HAD-like"/>
    <property type="match status" value="1"/>
</dbReference>
<dbReference type="SUPFAM" id="SSF81665">
    <property type="entry name" value="Calcium ATPase, transmembrane domain M"/>
    <property type="match status" value="1"/>
</dbReference>
<evidence type="ECO:0000256" key="7">
    <source>
        <dbReference type="ARBA" id="ARBA00022723"/>
    </source>
</evidence>
<comment type="catalytic activity">
    <reaction evidence="17">
        <text>Cu(+)(in) + ATP + H2O = Cu(+)(out) + ADP + phosphate + H(+)</text>
        <dbReference type="Rhea" id="RHEA:25792"/>
        <dbReference type="ChEBI" id="CHEBI:15377"/>
        <dbReference type="ChEBI" id="CHEBI:15378"/>
        <dbReference type="ChEBI" id="CHEBI:30616"/>
        <dbReference type="ChEBI" id="CHEBI:43474"/>
        <dbReference type="ChEBI" id="CHEBI:49552"/>
        <dbReference type="ChEBI" id="CHEBI:456216"/>
        <dbReference type="EC" id="7.2.2.8"/>
    </reaction>
</comment>
<evidence type="ECO:0000259" key="19">
    <source>
        <dbReference type="PROSITE" id="PS50846"/>
    </source>
</evidence>
<dbReference type="InterPro" id="IPR059000">
    <property type="entry name" value="ATPase_P-type_domA"/>
</dbReference>
<feature type="transmembrane region" description="Helical" evidence="18">
    <location>
        <begin position="737"/>
        <end position="758"/>
    </location>
</feature>
<dbReference type="InterPro" id="IPR023214">
    <property type="entry name" value="HAD_sf"/>
</dbReference>
<dbReference type="FunFam" id="2.70.150.10:FF:000020">
    <property type="entry name" value="Copper-exporting P-type ATPase A"/>
    <property type="match status" value="1"/>
</dbReference>
<evidence type="ECO:0000313" key="20">
    <source>
        <dbReference type="EMBL" id="OGN07397.1"/>
    </source>
</evidence>
<dbReference type="InterPro" id="IPR036163">
    <property type="entry name" value="HMA_dom_sf"/>
</dbReference>
<evidence type="ECO:0000256" key="10">
    <source>
        <dbReference type="ARBA" id="ARBA00022840"/>
    </source>
</evidence>
<organism evidence="20 21">
    <name type="scientific">Candidatus Yanofskybacteria bacterium RIFCSPHIGHO2_02_FULL_38_22b</name>
    <dbReference type="NCBI Taxonomy" id="1802673"/>
    <lineage>
        <taxon>Bacteria</taxon>
        <taxon>Candidatus Yanofskyibacteriota</taxon>
    </lineage>
</organism>
<feature type="transmembrane region" description="Helical" evidence="18">
    <location>
        <begin position="139"/>
        <end position="159"/>
    </location>
</feature>
<dbReference type="Pfam" id="PF00122">
    <property type="entry name" value="E1-E2_ATPase"/>
    <property type="match status" value="1"/>
</dbReference>
<name>A0A1F8F2P5_9BACT</name>
<dbReference type="SUPFAM" id="SSF81653">
    <property type="entry name" value="Calcium ATPase, transduction domain A"/>
    <property type="match status" value="1"/>
</dbReference>
<dbReference type="InterPro" id="IPR006121">
    <property type="entry name" value="HMA_dom"/>
</dbReference>
<dbReference type="Proteomes" id="UP000176834">
    <property type="component" value="Unassembled WGS sequence"/>
</dbReference>
<dbReference type="InterPro" id="IPR008250">
    <property type="entry name" value="ATPase_P-typ_transduc_dom_A_sf"/>
</dbReference>
<evidence type="ECO:0000256" key="5">
    <source>
        <dbReference type="ARBA" id="ARBA00022475"/>
    </source>
</evidence>
<dbReference type="GO" id="GO:0140581">
    <property type="term" value="F:P-type monovalent copper transporter activity"/>
    <property type="evidence" value="ECO:0007669"/>
    <property type="project" value="UniProtKB-EC"/>
</dbReference>
<dbReference type="GO" id="GO:0016887">
    <property type="term" value="F:ATP hydrolysis activity"/>
    <property type="evidence" value="ECO:0007669"/>
    <property type="project" value="InterPro"/>
</dbReference>
<dbReference type="NCBIfam" id="TIGR01511">
    <property type="entry name" value="ATPase-IB1_Cu"/>
    <property type="match status" value="1"/>
</dbReference>
<evidence type="ECO:0000256" key="2">
    <source>
        <dbReference type="ARBA" id="ARBA00006024"/>
    </source>
</evidence>
<feature type="transmembrane region" description="Helical" evidence="18">
    <location>
        <begin position="209"/>
        <end position="233"/>
    </location>
</feature>
<evidence type="ECO:0000256" key="16">
    <source>
        <dbReference type="ARBA" id="ARBA00033239"/>
    </source>
</evidence>
<dbReference type="Pfam" id="PF00702">
    <property type="entry name" value="Hydrolase"/>
    <property type="match status" value="1"/>
</dbReference>
<comment type="caution">
    <text evidence="20">The sequence shown here is derived from an EMBL/GenBank/DDBJ whole genome shotgun (WGS) entry which is preliminary data.</text>
</comment>
<feature type="transmembrane region" description="Helical" evidence="18">
    <location>
        <begin position="796"/>
        <end position="815"/>
    </location>
</feature>
<evidence type="ECO:0000256" key="11">
    <source>
        <dbReference type="ARBA" id="ARBA00022967"/>
    </source>
</evidence>
<evidence type="ECO:0000256" key="9">
    <source>
        <dbReference type="ARBA" id="ARBA00022796"/>
    </source>
</evidence>
<keyword evidence="6 18" id="KW-0812">Transmembrane</keyword>
<dbReference type="Gene3D" id="3.40.50.1000">
    <property type="entry name" value="HAD superfamily/HAD-like"/>
    <property type="match status" value="1"/>
</dbReference>
<accession>A0A1F8F2P5</accession>
<dbReference type="GO" id="GO:0055070">
    <property type="term" value="P:copper ion homeostasis"/>
    <property type="evidence" value="ECO:0007669"/>
    <property type="project" value="TreeGrafter"/>
</dbReference>
<dbReference type="InterPro" id="IPR044492">
    <property type="entry name" value="P_typ_ATPase_HD_dom"/>
</dbReference>
<dbReference type="Pfam" id="PF00403">
    <property type="entry name" value="HMA"/>
    <property type="match status" value="1"/>
</dbReference>
<dbReference type="Gene3D" id="3.30.70.100">
    <property type="match status" value="1"/>
</dbReference>
<keyword evidence="14" id="KW-0406">Ion transport</keyword>
<keyword evidence="9" id="KW-0187">Copper transport</keyword>
<keyword evidence="8 18" id="KW-0547">Nucleotide-binding</keyword>
<protein>
    <recommendedName>
        <fullName evidence="3">P-type Cu(+) transporter</fullName>
        <ecNumber evidence="3">7.2.2.8</ecNumber>
    </recommendedName>
    <alternativeName>
        <fullName evidence="16">Cu(+)-exporting ATPase</fullName>
    </alternativeName>
</protein>
<sequence>MQKVVLKVKKMHCASCSILIDKLVGKQAGVQSVKTSYGSEKTVIEFDENKITLEKIDELINKLGYDLIRPDEKGFSAEEEEKREAIGVEEAHRRVKAAFILAFPIIFYYMAIHMFNVTHVHELFDFITQRQPQLSGSGFFAYGSLITGYIFWLVAQPIKWFAEIFIDLANPPFRVDLNYIYWVLSTPIQFVIAWPFYRNSFTSIRVGSANMDVLVALGTSAAYFYSAIGFLFFNIDHPFWESSAALLFFILLGRYFEAVAKGRASEAIKELLKLEAKEAHVIREGKEITVPLDQLVQGEIIVVRPGEKIAVDGIIIEGETHIDEKVVTGESFPVKRIIGDQVIGATVNQEGLFKFKATKVGKETLLYQIVAMVEEAQARKAPIQDLVDKISESFVPAVVVLSVLTFVGWYFFAALPFRAGLIRMIAVLVISCPCAMGLATPTALIVGIGRAAKFGIILKGGEALEKAYRINAIAFDKTGTLTEGKPVVTDLVTLSGFDAKEAIKLAGAVEVGSEHPLARAIIEKGKSEIGELPEVKDFKAVSGFGVQGTVEGKMISIGNTAFMKNMGVNIEQHASVFEKLQNEAKTVVFANIMEGNVWKPIAIIAMADTLKPYAKEAVAELKKMKKEIIMITGDNPKTAEAIAREIGIDRILAQVLPQQKTEVIKKLQEEGKTVAMVGDGINDSPALAQSNLGIAVGSGTDVAVQTGEVILVKDDLRDVVTAIQLSGRTIVKVWQNLFWAFIYNVVAIPIAAGAHLIFTQTSLGVPAPWTLAMVQNLGTFGQVLFNFSQATLRPEIAGFAMAFSSVSVVTNSLLLRRYVPPMEKLSGKS</sequence>
<comment type="similarity">
    <text evidence="2 18">Belongs to the cation transport ATPase (P-type) (TC 3.A.3) family. Type IB subfamily.</text>
</comment>
<dbReference type="Gene3D" id="2.70.150.10">
    <property type="entry name" value="Calcium-transporting ATPase, cytoplasmic transduction domain A"/>
    <property type="match status" value="1"/>
</dbReference>
<keyword evidence="11" id="KW-1278">Translocase</keyword>
<evidence type="ECO:0000256" key="14">
    <source>
        <dbReference type="ARBA" id="ARBA00023065"/>
    </source>
</evidence>
<keyword evidence="12 18" id="KW-1133">Transmembrane helix</keyword>
<keyword evidence="5 18" id="KW-1003">Cell membrane</keyword>
<dbReference type="EMBL" id="MGJN01000007">
    <property type="protein sequence ID" value="OGN07397.1"/>
    <property type="molecule type" value="Genomic_DNA"/>
</dbReference>
<dbReference type="FunFam" id="3.40.50.1000:FF:000144">
    <property type="entry name" value="copper-transporting ATPase 1 isoform X2"/>
    <property type="match status" value="1"/>
</dbReference>
<evidence type="ECO:0000256" key="13">
    <source>
        <dbReference type="ARBA" id="ARBA00023008"/>
    </source>
</evidence>
<dbReference type="PANTHER" id="PTHR43520">
    <property type="entry name" value="ATP7, ISOFORM B"/>
    <property type="match status" value="1"/>
</dbReference>
<keyword evidence="4" id="KW-0813">Transport</keyword>
<dbReference type="CDD" id="cd00371">
    <property type="entry name" value="HMA"/>
    <property type="match status" value="1"/>
</dbReference>
<dbReference type="GO" id="GO:0005886">
    <property type="term" value="C:plasma membrane"/>
    <property type="evidence" value="ECO:0007669"/>
    <property type="project" value="UniProtKB-SubCell"/>
</dbReference>
<evidence type="ECO:0000256" key="12">
    <source>
        <dbReference type="ARBA" id="ARBA00022989"/>
    </source>
</evidence>
<evidence type="ECO:0000313" key="21">
    <source>
        <dbReference type="Proteomes" id="UP000176834"/>
    </source>
</evidence>
<dbReference type="InterPro" id="IPR018303">
    <property type="entry name" value="ATPase_P-typ_P_site"/>
</dbReference>
<feature type="transmembrane region" description="Helical" evidence="18">
    <location>
        <begin position="179"/>
        <end position="197"/>
    </location>
</feature>
<dbReference type="InterPro" id="IPR027256">
    <property type="entry name" value="P-typ_ATPase_IB"/>
</dbReference>
<evidence type="ECO:0000256" key="4">
    <source>
        <dbReference type="ARBA" id="ARBA00022448"/>
    </source>
</evidence>
<keyword evidence="15 18" id="KW-0472">Membrane</keyword>
<dbReference type="GO" id="GO:0005507">
    <property type="term" value="F:copper ion binding"/>
    <property type="evidence" value="ECO:0007669"/>
    <property type="project" value="TreeGrafter"/>
</dbReference>
<dbReference type="InterPro" id="IPR036412">
    <property type="entry name" value="HAD-like_sf"/>
</dbReference>
<dbReference type="InterPro" id="IPR001757">
    <property type="entry name" value="P_typ_ATPase"/>
</dbReference>
<keyword evidence="7 18" id="KW-0479">Metal-binding</keyword>
<dbReference type="InterPro" id="IPR023298">
    <property type="entry name" value="ATPase_P-typ_TM_dom_sf"/>
</dbReference>
<dbReference type="PRINTS" id="PR00119">
    <property type="entry name" value="CATATPASE"/>
</dbReference>
<keyword evidence="10 18" id="KW-0067">ATP-binding</keyword>
<evidence type="ECO:0000256" key="6">
    <source>
        <dbReference type="ARBA" id="ARBA00022692"/>
    </source>
</evidence>
<evidence type="ECO:0000256" key="17">
    <source>
        <dbReference type="ARBA" id="ARBA00049289"/>
    </source>
</evidence>
<comment type="subcellular location">
    <subcellularLocation>
        <location evidence="1">Cell membrane</location>
        <topology evidence="1">Multi-pass membrane protein</topology>
    </subcellularLocation>
</comment>
<dbReference type="AlphaFoldDB" id="A0A1F8F2P5"/>
<dbReference type="PROSITE" id="PS00154">
    <property type="entry name" value="ATPASE_E1_E2"/>
    <property type="match status" value="1"/>
</dbReference>
<dbReference type="SUPFAM" id="SSF55008">
    <property type="entry name" value="HMA, heavy metal-associated domain"/>
    <property type="match status" value="1"/>
</dbReference>
<reference evidence="20 21" key="1">
    <citation type="journal article" date="2016" name="Nat. Commun.">
        <title>Thousands of microbial genomes shed light on interconnected biogeochemical processes in an aquifer system.</title>
        <authorList>
            <person name="Anantharaman K."/>
            <person name="Brown C.T."/>
            <person name="Hug L.A."/>
            <person name="Sharon I."/>
            <person name="Castelle C.J."/>
            <person name="Probst A.J."/>
            <person name="Thomas B.C."/>
            <person name="Singh A."/>
            <person name="Wilkins M.J."/>
            <person name="Karaoz U."/>
            <person name="Brodie E.L."/>
            <person name="Williams K.H."/>
            <person name="Hubbard S.S."/>
            <person name="Banfield J.F."/>
        </authorList>
    </citation>
    <scope>NUCLEOTIDE SEQUENCE [LARGE SCALE GENOMIC DNA]</scope>
</reference>
<feature type="transmembrane region" description="Helical" evidence="18">
    <location>
        <begin position="424"/>
        <end position="449"/>
    </location>
</feature>
<dbReference type="PANTHER" id="PTHR43520:SF8">
    <property type="entry name" value="P-TYPE CU(+) TRANSPORTER"/>
    <property type="match status" value="1"/>
</dbReference>
<dbReference type="CDD" id="cd02094">
    <property type="entry name" value="P-type_ATPase_Cu-like"/>
    <property type="match status" value="1"/>
</dbReference>
<dbReference type="GO" id="GO:0005524">
    <property type="term" value="F:ATP binding"/>
    <property type="evidence" value="ECO:0007669"/>
    <property type="project" value="UniProtKB-UniRule"/>
</dbReference>
<dbReference type="NCBIfam" id="TIGR01525">
    <property type="entry name" value="ATPase-IB_hvy"/>
    <property type="match status" value="1"/>
</dbReference>
<evidence type="ECO:0000256" key="8">
    <source>
        <dbReference type="ARBA" id="ARBA00022741"/>
    </source>
</evidence>
<feature type="transmembrane region" description="Helical" evidence="18">
    <location>
        <begin position="394"/>
        <end position="412"/>
    </location>
</feature>
<dbReference type="EC" id="7.2.2.8" evidence="3"/>
<evidence type="ECO:0000256" key="18">
    <source>
        <dbReference type="RuleBase" id="RU362081"/>
    </source>
</evidence>
<dbReference type="InterPro" id="IPR023299">
    <property type="entry name" value="ATPase_P-typ_cyto_dom_N"/>
</dbReference>
<gene>
    <name evidence="20" type="ORF">A3B86_01455</name>
</gene>
<proteinExistence type="inferred from homology"/>
<feature type="domain" description="HMA" evidence="19">
    <location>
        <begin position="2"/>
        <end position="68"/>
    </location>
</feature>
<evidence type="ECO:0000256" key="1">
    <source>
        <dbReference type="ARBA" id="ARBA00004651"/>
    </source>
</evidence>
<feature type="transmembrane region" description="Helical" evidence="18">
    <location>
        <begin position="97"/>
        <end position="118"/>
    </location>
</feature>
<dbReference type="SFLD" id="SFLDG00002">
    <property type="entry name" value="C1.7:_P-type_atpase_like"/>
    <property type="match status" value="1"/>
</dbReference>
<dbReference type="NCBIfam" id="TIGR01494">
    <property type="entry name" value="ATPase_P-type"/>
    <property type="match status" value="1"/>
</dbReference>
<evidence type="ECO:0000256" key="15">
    <source>
        <dbReference type="ARBA" id="ARBA00023136"/>
    </source>
</evidence>
<dbReference type="SFLD" id="SFLDS00003">
    <property type="entry name" value="Haloacid_Dehalogenase"/>
    <property type="match status" value="1"/>
</dbReference>